<name>A0ABQ8ULY1_9EUKA</name>
<organism evidence="1 2">
    <name type="scientific">Paratrimastix pyriformis</name>
    <dbReference type="NCBI Taxonomy" id="342808"/>
    <lineage>
        <taxon>Eukaryota</taxon>
        <taxon>Metamonada</taxon>
        <taxon>Preaxostyla</taxon>
        <taxon>Paratrimastigidae</taxon>
        <taxon>Paratrimastix</taxon>
    </lineage>
</organism>
<protein>
    <submittedName>
        <fullName evidence="1">Uncharacterized protein</fullName>
    </submittedName>
</protein>
<dbReference type="Proteomes" id="UP001141327">
    <property type="component" value="Unassembled WGS sequence"/>
</dbReference>
<keyword evidence="2" id="KW-1185">Reference proteome</keyword>
<proteinExistence type="predicted"/>
<comment type="caution">
    <text evidence="1">The sequence shown here is derived from an EMBL/GenBank/DDBJ whole genome shotgun (WGS) entry which is preliminary data.</text>
</comment>
<evidence type="ECO:0000313" key="2">
    <source>
        <dbReference type="Proteomes" id="UP001141327"/>
    </source>
</evidence>
<gene>
    <name evidence="1" type="ORF">PAPYR_5033</name>
</gene>
<reference evidence="1" key="1">
    <citation type="journal article" date="2022" name="bioRxiv">
        <title>Genomics of Preaxostyla Flagellates Illuminates Evolutionary Transitions and the Path Towards Mitochondrial Loss.</title>
        <authorList>
            <person name="Novak L.V.F."/>
            <person name="Treitli S.C."/>
            <person name="Pyrih J."/>
            <person name="Halakuc P."/>
            <person name="Pipaliya S.V."/>
            <person name="Vacek V."/>
            <person name="Brzon O."/>
            <person name="Soukal P."/>
            <person name="Eme L."/>
            <person name="Dacks J.B."/>
            <person name="Karnkowska A."/>
            <person name="Elias M."/>
            <person name="Hampl V."/>
        </authorList>
    </citation>
    <scope>NUCLEOTIDE SEQUENCE</scope>
    <source>
        <strain evidence="1">RCP-MX</strain>
    </source>
</reference>
<evidence type="ECO:0000313" key="1">
    <source>
        <dbReference type="EMBL" id="KAJ4458986.1"/>
    </source>
</evidence>
<dbReference type="EMBL" id="JAPMOS010000023">
    <property type="protein sequence ID" value="KAJ4458986.1"/>
    <property type="molecule type" value="Genomic_DNA"/>
</dbReference>
<accession>A0ABQ8ULY1</accession>
<sequence length="634" mass="65976">MIYAFLTRDFGKSKTNPIAIALCLKNIYPCLDTRSDKDGLAILDEFFAQLQDVITTRGLTVQIVLDGRLSPGTLVGQCLNDRWRQWPATWTGLPWEAGFDNNKGWGHDRLNVFDVALDSPEFLLMAERSWGKFLGGPWPLLVWEPSRAEGITRAVETYVKQGAIHQAGFRVAINVDVAQFQVYAAPLSKQAWQEPLPMSTSCAGPGLFILRRSGDSASEVAIALFRDTALGGALHYRLFDAPAHLAPTAHSAKGPLPLPPPTARGTLGMAPLAAAMTWPSCAQLGPASCFAVLDSAGSLAVYGLPPGSPATPQLRGAASLAAPGPGDAFVHAAALAPSESAGVVVLGLAQTPNCSSGFLVTAHGLPADLNATAPGAGVVPLWARCLPAPVISPRAARALAANWNGSSIGTPEGMSAPPPPTSALERAASIGAQLRPGSQSRYEGIVALSLGGVLYAVALDGDLAAGTPCEFAGQPVAYDVGTGVHLVIQSGVVAEVHPGARCCNTEKRNKSPLRTCTLAATRPACTPGVLGYNVGPLAAWRAHLAAADQQHHDPESGWVTCCHPALMHGVFSMGAQPAVSLLPLPGGGLGLAALQEGWRVAQHSAETAECGEPAPSEGWLVAGWHLDALDHAGW</sequence>